<reference evidence="11" key="1">
    <citation type="journal article" date="2019" name="bioRxiv">
        <title>The Genome of the Zebra Mussel, Dreissena polymorpha: A Resource for Invasive Species Research.</title>
        <authorList>
            <person name="McCartney M.A."/>
            <person name="Auch B."/>
            <person name="Kono T."/>
            <person name="Mallez S."/>
            <person name="Zhang Y."/>
            <person name="Obille A."/>
            <person name="Becker A."/>
            <person name="Abrahante J.E."/>
            <person name="Garbe J."/>
            <person name="Badalamenti J.P."/>
            <person name="Herman A."/>
            <person name="Mangelson H."/>
            <person name="Liachko I."/>
            <person name="Sullivan S."/>
            <person name="Sone E.D."/>
            <person name="Koren S."/>
            <person name="Silverstein K.A.T."/>
            <person name="Beckman K.B."/>
            <person name="Gohl D.M."/>
        </authorList>
    </citation>
    <scope>NUCLEOTIDE SEQUENCE</scope>
    <source>
        <strain evidence="11">Duluth1</strain>
        <tissue evidence="11">Whole animal</tissue>
    </source>
</reference>
<feature type="transmembrane region" description="Helical" evidence="9">
    <location>
        <begin position="214"/>
        <end position="238"/>
    </location>
</feature>
<dbReference type="PANTHER" id="PTHR45695">
    <property type="entry name" value="LEUCOKININ RECEPTOR-RELATED"/>
    <property type="match status" value="1"/>
</dbReference>
<comment type="caution">
    <text evidence="11">The sequence shown here is derived from an EMBL/GenBank/DDBJ whole genome shotgun (WGS) entry which is preliminary data.</text>
</comment>
<dbReference type="InterPro" id="IPR000276">
    <property type="entry name" value="GPCR_Rhodpsn"/>
</dbReference>
<evidence type="ECO:0000256" key="3">
    <source>
        <dbReference type="ARBA" id="ARBA00022989"/>
    </source>
</evidence>
<evidence type="ECO:0000256" key="7">
    <source>
        <dbReference type="ARBA" id="ARBA00023224"/>
    </source>
</evidence>
<dbReference type="CDD" id="cd14993">
    <property type="entry name" value="7tmA_CCKR-like"/>
    <property type="match status" value="1"/>
</dbReference>
<dbReference type="Proteomes" id="UP000828390">
    <property type="component" value="Unassembled WGS sequence"/>
</dbReference>
<evidence type="ECO:0000256" key="8">
    <source>
        <dbReference type="RuleBase" id="RU000688"/>
    </source>
</evidence>
<evidence type="ECO:0000256" key="9">
    <source>
        <dbReference type="SAM" id="Phobius"/>
    </source>
</evidence>
<dbReference type="InterPro" id="IPR017452">
    <property type="entry name" value="GPCR_Rhodpsn_7TM"/>
</dbReference>
<keyword evidence="5 9" id="KW-0472">Membrane</keyword>
<organism evidence="11 12">
    <name type="scientific">Dreissena polymorpha</name>
    <name type="common">Zebra mussel</name>
    <name type="synonym">Mytilus polymorpha</name>
    <dbReference type="NCBI Taxonomy" id="45954"/>
    <lineage>
        <taxon>Eukaryota</taxon>
        <taxon>Metazoa</taxon>
        <taxon>Spiralia</taxon>
        <taxon>Lophotrochozoa</taxon>
        <taxon>Mollusca</taxon>
        <taxon>Bivalvia</taxon>
        <taxon>Autobranchia</taxon>
        <taxon>Heteroconchia</taxon>
        <taxon>Euheterodonta</taxon>
        <taxon>Imparidentia</taxon>
        <taxon>Neoheterodontei</taxon>
        <taxon>Myida</taxon>
        <taxon>Dreissenoidea</taxon>
        <taxon>Dreissenidae</taxon>
        <taxon>Dreissena</taxon>
    </lineage>
</organism>
<keyword evidence="6 8" id="KW-0675">Receptor</keyword>
<evidence type="ECO:0000256" key="2">
    <source>
        <dbReference type="ARBA" id="ARBA00022692"/>
    </source>
</evidence>
<comment type="similarity">
    <text evidence="8">Belongs to the G-protein coupled receptor 1 family.</text>
</comment>
<evidence type="ECO:0000256" key="4">
    <source>
        <dbReference type="ARBA" id="ARBA00023040"/>
    </source>
</evidence>
<reference evidence="11" key="2">
    <citation type="submission" date="2020-11" db="EMBL/GenBank/DDBJ databases">
        <authorList>
            <person name="McCartney M.A."/>
            <person name="Auch B."/>
            <person name="Kono T."/>
            <person name="Mallez S."/>
            <person name="Becker A."/>
            <person name="Gohl D.M."/>
            <person name="Silverstein K.A.T."/>
            <person name="Koren S."/>
            <person name="Bechman K.B."/>
            <person name="Herman A."/>
            <person name="Abrahante J.E."/>
            <person name="Garbe J."/>
        </authorList>
    </citation>
    <scope>NUCLEOTIDE SEQUENCE</scope>
    <source>
        <strain evidence="11">Duluth1</strain>
        <tissue evidence="11">Whole animal</tissue>
    </source>
</reference>
<keyword evidence="12" id="KW-1185">Reference proteome</keyword>
<dbReference type="EMBL" id="JAIWYP010000003">
    <property type="protein sequence ID" value="KAH3857954.1"/>
    <property type="molecule type" value="Genomic_DNA"/>
</dbReference>
<protein>
    <recommendedName>
        <fullName evidence="10">G-protein coupled receptors family 1 profile domain-containing protein</fullName>
    </recommendedName>
</protein>
<feature type="domain" description="G-protein coupled receptors family 1 profile" evidence="10">
    <location>
        <begin position="64"/>
        <end position="321"/>
    </location>
</feature>
<dbReference type="PROSITE" id="PS50262">
    <property type="entry name" value="G_PROTEIN_RECEP_F1_2"/>
    <property type="match status" value="1"/>
</dbReference>
<dbReference type="PANTHER" id="PTHR45695:SF15">
    <property type="entry name" value="OPSIN RH2"/>
    <property type="match status" value="1"/>
</dbReference>
<dbReference type="GO" id="GO:0005886">
    <property type="term" value="C:plasma membrane"/>
    <property type="evidence" value="ECO:0007669"/>
    <property type="project" value="TreeGrafter"/>
</dbReference>
<feature type="transmembrane region" description="Helical" evidence="9">
    <location>
        <begin position="163"/>
        <end position="184"/>
    </location>
</feature>
<evidence type="ECO:0000259" key="10">
    <source>
        <dbReference type="PROSITE" id="PS50262"/>
    </source>
</evidence>
<dbReference type="Gene3D" id="1.20.1070.10">
    <property type="entry name" value="Rhodopsin 7-helix transmembrane proteins"/>
    <property type="match status" value="1"/>
</dbReference>
<keyword evidence="2 8" id="KW-0812">Transmembrane</keyword>
<evidence type="ECO:0000256" key="1">
    <source>
        <dbReference type="ARBA" id="ARBA00004141"/>
    </source>
</evidence>
<keyword evidence="7 8" id="KW-0807">Transducer</keyword>
<dbReference type="PRINTS" id="PR00237">
    <property type="entry name" value="GPCRRHODOPSN"/>
</dbReference>
<evidence type="ECO:0000313" key="12">
    <source>
        <dbReference type="Proteomes" id="UP000828390"/>
    </source>
</evidence>
<gene>
    <name evidence="11" type="ORF">DPMN_100572</name>
</gene>
<keyword evidence="3 9" id="KW-1133">Transmembrane helix</keyword>
<dbReference type="Pfam" id="PF00001">
    <property type="entry name" value="7tm_1"/>
    <property type="match status" value="1"/>
</dbReference>
<dbReference type="PROSITE" id="PS00237">
    <property type="entry name" value="G_PROTEIN_RECEP_F1_1"/>
    <property type="match status" value="1"/>
</dbReference>
<evidence type="ECO:0000256" key="5">
    <source>
        <dbReference type="ARBA" id="ARBA00023136"/>
    </source>
</evidence>
<feature type="transmembrane region" description="Helical" evidence="9">
    <location>
        <begin position="82"/>
        <end position="109"/>
    </location>
</feature>
<sequence>MDQHSELKNYRHYFREHSNESSFNYTLADDIIQEFEANLFTLNKFSTIVLLSMYTPIFIIGLVGNILIIASVTADKARKSNLYFLVNLALSDLVVTVFCMPTCIGTIVYKPWVYGRVLCKFTAFVQGVAVAVSIFSMTAMSVDRYFSLQYPIRAHRESSSGQACSVIIAMWVIAGLFMGPLLYIRDVDVLQDVPFLRPMSFCIEKWPHVRDRQAYGVFLMFVVFIIPAFTIGICYGSIGRALCVIERHERVSSDGSTQRLMSRKRAARMVIILICAFMFCWFPYSVLSILADISDNGTLVSVIPFVLWLGQAHSAFNPMLYWSLNRRFRTSLHRLVSVVRITGCSSTSANNVTIPHYV</sequence>
<feature type="transmembrane region" description="Helical" evidence="9">
    <location>
        <begin position="269"/>
        <end position="290"/>
    </location>
</feature>
<accession>A0A9D4R7K1</accession>
<dbReference type="AlphaFoldDB" id="A0A9D4R7K1"/>
<feature type="transmembrane region" description="Helical" evidence="9">
    <location>
        <begin position="302"/>
        <end position="324"/>
    </location>
</feature>
<name>A0A9D4R7K1_DREPO</name>
<dbReference type="SUPFAM" id="SSF81321">
    <property type="entry name" value="Family A G protein-coupled receptor-like"/>
    <property type="match status" value="1"/>
</dbReference>
<evidence type="ECO:0000256" key="6">
    <source>
        <dbReference type="ARBA" id="ARBA00023170"/>
    </source>
</evidence>
<proteinExistence type="inferred from homology"/>
<comment type="subcellular location">
    <subcellularLocation>
        <location evidence="1">Membrane</location>
        <topology evidence="1">Multi-pass membrane protein</topology>
    </subcellularLocation>
</comment>
<evidence type="ECO:0000313" key="11">
    <source>
        <dbReference type="EMBL" id="KAH3857954.1"/>
    </source>
</evidence>
<feature type="transmembrane region" description="Helical" evidence="9">
    <location>
        <begin position="121"/>
        <end position="142"/>
    </location>
</feature>
<feature type="transmembrane region" description="Helical" evidence="9">
    <location>
        <begin position="48"/>
        <end position="70"/>
    </location>
</feature>
<keyword evidence="4 8" id="KW-0297">G-protein coupled receptor</keyword>
<dbReference type="GO" id="GO:0004930">
    <property type="term" value="F:G protein-coupled receptor activity"/>
    <property type="evidence" value="ECO:0007669"/>
    <property type="project" value="UniProtKB-KW"/>
</dbReference>